<reference evidence="6 7" key="1">
    <citation type="submission" date="2015-10" db="EMBL/GenBank/DDBJ databases">
        <title>Full genome of DAOMC 229536 Phialocephala scopiformis, a fungal endophyte of spruce producing the potent anti-insectan compound rugulosin.</title>
        <authorList>
            <consortium name="DOE Joint Genome Institute"/>
            <person name="Walker A.K."/>
            <person name="Frasz S.L."/>
            <person name="Seifert K.A."/>
            <person name="Miller J.D."/>
            <person name="Mondo S.J."/>
            <person name="Labutti K."/>
            <person name="Lipzen A."/>
            <person name="Dockter R."/>
            <person name="Kennedy M."/>
            <person name="Grigoriev I.V."/>
            <person name="Spatafora J.W."/>
        </authorList>
    </citation>
    <scope>NUCLEOTIDE SEQUENCE [LARGE SCALE GENOMIC DNA]</scope>
    <source>
        <strain evidence="6 7">CBS 120377</strain>
    </source>
</reference>
<accession>A0A132B7K8</accession>
<evidence type="ECO:0000256" key="1">
    <source>
        <dbReference type="ARBA" id="ARBA00004141"/>
    </source>
</evidence>
<evidence type="ECO:0000256" key="5">
    <source>
        <dbReference type="SAM" id="Phobius"/>
    </source>
</evidence>
<dbReference type="InParanoid" id="A0A132B7K8"/>
<feature type="transmembrane region" description="Helical" evidence="5">
    <location>
        <begin position="168"/>
        <end position="191"/>
    </location>
</feature>
<keyword evidence="2 5" id="KW-0812">Transmembrane</keyword>
<dbReference type="EMBL" id="KQ947436">
    <property type="protein sequence ID" value="KUJ08243.1"/>
    <property type="molecule type" value="Genomic_DNA"/>
</dbReference>
<dbReference type="SMART" id="SM01417">
    <property type="entry name" value="Solute_trans_a"/>
    <property type="match status" value="1"/>
</dbReference>
<gene>
    <name evidence="6" type="ORF">LY89DRAFT_630068</name>
</gene>
<dbReference type="RefSeq" id="XP_018062598.1">
    <property type="nucleotide sequence ID" value="XM_018211230.1"/>
</dbReference>
<evidence type="ECO:0008006" key="8">
    <source>
        <dbReference type="Google" id="ProtNLM"/>
    </source>
</evidence>
<dbReference type="OrthoDB" id="5348404at2759"/>
<feature type="transmembrane region" description="Helical" evidence="5">
    <location>
        <begin position="97"/>
        <end position="119"/>
    </location>
</feature>
<feature type="transmembrane region" description="Helical" evidence="5">
    <location>
        <begin position="29"/>
        <end position="51"/>
    </location>
</feature>
<dbReference type="Proteomes" id="UP000070700">
    <property type="component" value="Unassembled WGS sequence"/>
</dbReference>
<dbReference type="KEGG" id="psco:LY89DRAFT_630068"/>
<sequence>MPFNGTCNDTLVDLRIGASEVPVVGSLTFHSIALIIDLSCMILGISLSLYLMFRHALNYTVPRIQKYLIRIIFMIPVYSLCTFLSAYFYWYAAYFQFISAAYSSVAVTAYFSLLCHYVAPNLHENENYFRKLTPEPWGNHFPVPVAWFRACCCGEAGPWRTPRNGLTWFNILWIAVFQYSFFRVSMSIIALITQYLKKYCQSSMSPTSTHFWVILVDVFSAAIAMYCLTQFHWQMKDALAAHRAGLKLWCIKLVYAFSLYQNLILSAITSHYMPRPLEANPTHILAYPDIKIGIPTLMLTFELFIMAILHLFAFPWQPYSTLQEHTGPNQGGVWGWKAFGDALNGWDLVTALARAVMLIFIKKKRDEGEYVEVGRESEWWSFWSRKGGASVAATELDIFGDEARLMAPFSGHR</sequence>
<keyword evidence="4 5" id="KW-0472">Membrane</keyword>
<keyword evidence="3 5" id="KW-1133">Transmembrane helix</keyword>
<feature type="transmembrane region" description="Helical" evidence="5">
    <location>
        <begin position="211"/>
        <end position="228"/>
    </location>
</feature>
<dbReference type="GO" id="GO:0016020">
    <property type="term" value="C:membrane"/>
    <property type="evidence" value="ECO:0007669"/>
    <property type="project" value="UniProtKB-SubCell"/>
</dbReference>
<evidence type="ECO:0000313" key="6">
    <source>
        <dbReference type="EMBL" id="KUJ08243.1"/>
    </source>
</evidence>
<evidence type="ECO:0000256" key="4">
    <source>
        <dbReference type="ARBA" id="ARBA00023136"/>
    </source>
</evidence>
<feature type="transmembrane region" description="Helical" evidence="5">
    <location>
        <begin position="71"/>
        <end position="91"/>
    </location>
</feature>
<dbReference type="GeneID" id="28820956"/>
<evidence type="ECO:0000256" key="2">
    <source>
        <dbReference type="ARBA" id="ARBA00022692"/>
    </source>
</evidence>
<dbReference type="PANTHER" id="PTHR23423">
    <property type="entry name" value="ORGANIC SOLUTE TRANSPORTER-RELATED"/>
    <property type="match status" value="1"/>
</dbReference>
<feature type="transmembrane region" description="Helical" evidence="5">
    <location>
        <begin position="249"/>
        <end position="272"/>
    </location>
</feature>
<dbReference type="AlphaFoldDB" id="A0A132B7K8"/>
<dbReference type="InterPro" id="IPR005178">
    <property type="entry name" value="Ostalpha/TMEM184C"/>
</dbReference>
<protein>
    <recommendedName>
        <fullName evidence="8">DUF300-domain-containing protein</fullName>
    </recommendedName>
</protein>
<keyword evidence="7" id="KW-1185">Reference proteome</keyword>
<dbReference type="Pfam" id="PF03619">
    <property type="entry name" value="Solute_trans_a"/>
    <property type="match status" value="1"/>
</dbReference>
<evidence type="ECO:0000313" key="7">
    <source>
        <dbReference type="Proteomes" id="UP000070700"/>
    </source>
</evidence>
<comment type="subcellular location">
    <subcellularLocation>
        <location evidence="1">Membrane</location>
        <topology evidence="1">Multi-pass membrane protein</topology>
    </subcellularLocation>
</comment>
<organism evidence="6 7">
    <name type="scientific">Mollisia scopiformis</name>
    <name type="common">Conifer needle endophyte fungus</name>
    <name type="synonym">Phialocephala scopiformis</name>
    <dbReference type="NCBI Taxonomy" id="149040"/>
    <lineage>
        <taxon>Eukaryota</taxon>
        <taxon>Fungi</taxon>
        <taxon>Dikarya</taxon>
        <taxon>Ascomycota</taxon>
        <taxon>Pezizomycotina</taxon>
        <taxon>Leotiomycetes</taxon>
        <taxon>Helotiales</taxon>
        <taxon>Mollisiaceae</taxon>
        <taxon>Mollisia</taxon>
    </lineage>
</organism>
<name>A0A132B7K8_MOLSC</name>
<feature type="transmembrane region" description="Helical" evidence="5">
    <location>
        <begin position="292"/>
        <end position="314"/>
    </location>
</feature>
<evidence type="ECO:0000256" key="3">
    <source>
        <dbReference type="ARBA" id="ARBA00022989"/>
    </source>
</evidence>
<proteinExistence type="predicted"/>